<evidence type="ECO:0000256" key="1">
    <source>
        <dbReference type="ARBA" id="ARBA00005986"/>
    </source>
</evidence>
<comment type="caution">
    <text evidence="2">The sequence shown here is derived from an EMBL/GenBank/DDBJ whole genome shotgun (WGS) entry which is preliminary data.</text>
</comment>
<dbReference type="PANTHER" id="PTHR40260">
    <property type="entry name" value="BLR8190 PROTEIN"/>
    <property type="match status" value="1"/>
</dbReference>
<dbReference type="EMBL" id="JAQIZZ010000007">
    <property type="protein sequence ID" value="KAJ5533464.1"/>
    <property type="molecule type" value="Genomic_DNA"/>
</dbReference>
<name>A0AAD6GDY5_9EURO</name>
<dbReference type="InterPro" id="IPR009799">
    <property type="entry name" value="EthD_dom"/>
</dbReference>
<evidence type="ECO:0008006" key="4">
    <source>
        <dbReference type="Google" id="ProtNLM"/>
    </source>
</evidence>
<dbReference type="Gene3D" id="3.30.70.100">
    <property type="match status" value="1"/>
</dbReference>
<evidence type="ECO:0000313" key="3">
    <source>
        <dbReference type="Proteomes" id="UP001220324"/>
    </source>
</evidence>
<keyword evidence="3" id="KW-1185">Reference proteome</keyword>
<evidence type="ECO:0000313" key="2">
    <source>
        <dbReference type="EMBL" id="KAJ5533464.1"/>
    </source>
</evidence>
<dbReference type="SUPFAM" id="SSF54909">
    <property type="entry name" value="Dimeric alpha+beta barrel"/>
    <property type="match status" value="1"/>
</dbReference>
<protein>
    <recommendedName>
        <fullName evidence="4">EthD domain-containing protein</fullName>
    </recommendedName>
</protein>
<dbReference type="InterPro" id="IPR011008">
    <property type="entry name" value="Dimeric_a/b-barrel"/>
</dbReference>
<dbReference type="NCBIfam" id="TIGR02118">
    <property type="entry name" value="EthD family reductase"/>
    <property type="match status" value="1"/>
</dbReference>
<accession>A0AAD6GDY5</accession>
<dbReference type="GO" id="GO:0016491">
    <property type="term" value="F:oxidoreductase activity"/>
    <property type="evidence" value="ECO:0007669"/>
    <property type="project" value="InterPro"/>
</dbReference>
<dbReference type="Proteomes" id="UP001220324">
    <property type="component" value="Unassembled WGS sequence"/>
</dbReference>
<reference evidence="2 3" key="1">
    <citation type="journal article" date="2023" name="IMA Fungus">
        <title>Comparative genomic study of the Penicillium genus elucidates a diverse pangenome and 15 lateral gene transfer events.</title>
        <authorList>
            <person name="Petersen C."/>
            <person name="Sorensen T."/>
            <person name="Nielsen M.R."/>
            <person name="Sondergaard T.E."/>
            <person name="Sorensen J.L."/>
            <person name="Fitzpatrick D.A."/>
            <person name="Frisvad J.C."/>
            <person name="Nielsen K.L."/>
        </authorList>
    </citation>
    <scope>NUCLEOTIDE SEQUENCE [LARGE SCALE GENOMIC DNA]</scope>
    <source>
        <strain evidence="2 3">IBT 35679</strain>
    </source>
</reference>
<dbReference type="AlphaFoldDB" id="A0AAD6GDY5"/>
<comment type="similarity">
    <text evidence="1">Belongs to the tpcK family.</text>
</comment>
<organism evidence="2 3">
    <name type="scientific">Penicillium frequentans</name>
    <dbReference type="NCBI Taxonomy" id="3151616"/>
    <lineage>
        <taxon>Eukaryota</taxon>
        <taxon>Fungi</taxon>
        <taxon>Dikarya</taxon>
        <taxon>Ascomycota</taxon>
        <taxon>Pezizomycotina</taxon>
        <taxon>Eurotiomycetes</taxon>
        <taxon>Eurotiomycetidae</taxon>
        <taxon>Eurotiales</taxon>
        <taxon>Aspergillaceae</taxon>
        <taxon>Penicillium</taxon>
    </lineage>
</organism>
<dbReference type="PANTHER" id="PTHR40260:SF2">
    <property type="entry name" value="BLR8190 PROTEIN"/>
    <property type="match status" value="1"/>
</dbReference>
<proteinExistence type="inferred from homology"/>
<sequence>MPFTAIFMYPNHEDTHFDDSYYVKTHMPLVEAIWKKYGLQGWKIAKLPTTLDGSRSEYLIMTTLDWYSEEGLQEALRDSASAQLHADIPNFTNKHPITLAGANL</sequence>
<gene>
    <name evidence="2" type="ORF">N7494_010016</name>
</gene>